<feature type="transmembrane region" description="Helical" evidence="1">
    <location>
        <begin position="53"/>
        <end position="75"/>
    </location>
</feature>
<accession>E3HDV5</accession>
<keyword evidence="2" id="KW-0614">Plasmid</keyword>
<dbReference type="Proteomes" id="UP000006875">
    <property type="component" value="Plasmid pILYOP02"/>
</dbReference>
<dbReference type="EMBL" id="CP002283">
    <property type="protein sequence ID" value="ADO84567.1"/>
    <property type="molecule type" value="Genomic_DNA"/>
</dbReference>
<gene>
    <name evidence="2" type="ordered locus">Ilyop_2813</name>
</gene>
<name>E3HDV5_ILYPC</name>
<evidence type="ECO:0000313" key="3">
    <source>
        <dbReference type="Proteomes" id="UP000006875"/>
    </source>
</evidence>
<reference evidence="2 3" key="1">
    <citation type="journal article" date="2010" name="Stand. Genomic Sci.">
        <title>Complete genome sequence of Ilyobacter polytropus type strain (CuHbu1).</title>
        <authorList>
            <person name="Sikorski J."/>
            <person name="Chertkov O."/>
            <person name="Lapidus A."/>
            <person name="Nolan M."/>
            <person name="Lucas S."/>
            <person name="Del Rio T.G."/>
            <person name="Tice H."/>
            <person name="Cheng J.F."/>
            <person name="Tapia R."/>
            <person name="Han C."/>
            <person name="Goodwin L."/>
            <person name="Pitluck S."/>
            <person name="Liolios K."/>
            <person name="Ivanova N."/>
            <person name="Mavromatis K."/>
            <person name="Mikhailova N."/>
            <person name="Pati A."/>
            <person name="Chen A."/>
            <person name="Palaniappan K."/>
            <person name="Land M."/>
            <person name="Hauser L."/>
            <person name="Chang Y.J."/>
            <person name="Jeffries C.D."/>
            <person name="Brambilla E."/>
            <person name="Yasawong M."/>
            <person name="Rohde M."/>
            <person name="Pukall R."/>
            <person name="Spring S."/>
            <person name="Goker M."/>
            <person name="Woyke T."/>
            <person name="Bristow J."/>
            <person name="Eisen J.A."/>
            <person name="Markowitz V."/>
            <person name="Hugenholtz P."/>
            <person name="Kyrpides N.C."/>
            <person name="Klenk H.P."/>
        </authorList>
    </citation>
    <scope>NUCLEOTIDE SEQUENCE [LARGE SCALE GENOMIC DNA]</scope>
    <source>
        <strain evidence="3">ATCC 51220 / DSM 2926 / LMG 16218 / CuHBu1</strain>
        <plasmid evidence="3">pILYOP02</plasmid>
    </source>
</reference>
<feature type="transmembrane region" description="Helical" evidence="1">
    <location>
        <begin position="20"/>
        <end position="41"/>
    </location>
</feature>
<proteinExistence type="predicted"/>
<evidence type="ECO:0000256" key="1">
    <source>
        <dbReference type="SAM" id="Phobius"/>
    </source>
</evidence>
<geneLocation type="plasmid" evidence="2 3">
    <name>pILYOP02</name>
</geneLocation>
<evidence type="ECO:0000313" key="2">
    <source>
        <dbReference type="EMBL" id="ADO84567.1"/>
    </source>
</evidence>
<sequence length="87" mass="10144">MSKKSFFRVKNLKEAFINSLKIFLLFFILIFSMMAPLYLIYIENFDTISLFKISLITGLRSVFLYLVVISAIRIFKGKPGKINVEKL</sequence>
<organism evidence="2 3">
    <name type="scientific">Ilyobacter polytropus (strain ATCC 51220 / DSM 2926 / LMG 16218 / CuHBu1)</name>
    <dbReference type="NCBI Taxonomy" id="572544"/>
    <lineage>
        <taxon>Bacteria</taxon>
        <taxon>Fusobacteriati</taxon>
        <taxon>Fusobacteriota</taxon>
        <taxon>Fusobacteriia</taxon>
        <taxon>Fusobacteriales</taxon>
        <taxon>Fusobacteriaceae</taxon>
        <taxon>Ilyobacter</taxon>
    </lineage>
</organism>
<keyword evidence="1" id="KW-0472">Membrane</keyword>
<keyword evidence="3" id="KW-1185">Reference proteome</keyword>
<keyword evidence="1" id="KW-1133">Transmembrane helix</keyword>
<protein>
    <submittedName>
        <fullName evidence="2">Uncharacterized protein</fullName>
    </submittedName>
</protein>
<dbReference type="KEGG" id="ipo:Ilyop_2813"/>
<dbReference type="RefSeq" id="WP_013389219.1">
    <property type="nucleotide sequence ID" value="NC_014634.1"/>
</dbReference>
<keyword evidence="1" id="KW-0812">Transmembrane</keyword>
<dbReference type="AlphaFoldDB" id="E3HDV5"/>
<dbReference type="HOGENOM" id="CLU_2479146_0_0_0"/>